<protein>
    <recommendedName>
        <fullName evidence="1">BBC1/AIM3 cysteine proteinase-fold domain-containing protein</fullName>
    </recommendedName>
</protein>
<accession>A0A0C2XH62</accession>
<dbReference type="Proteomes" id="UP000054097">
    <property type="component" value="Unassembled WGS sequence"/>
</dbReference>
<gene>
    <name evidence="2" type="ORF">M408DRAFT_52309</name>
</gene>
<dbReference type="EMBL" id="KN824293">
    <property type="protein sequence ID" value="KIM28447.1"/>
    <property type="molecule type" value="Genomic_DNA"/>
</dbReference>
<dbReference type="STRING" id="933852.A0A0C2XH62"/>
<feature type="non-terminal residue" evidence="2">
    <location>
        <position position="178"/>
    </location>
</feature>
<dbReference type="Pfam" id="PF25459">
    <property type="entry name" value="AIM3_BBC1_C"/>
    <property type="match status" value="1"/>
</dbReference>
<evidence type="ECO:0000313" key="2">
    <source>
        <dbReference type="EMBL" id="KIM28447.1"/>
    </source>
</evidence>
<reference evidence="3" key="2">
    <citation type="submission" date="2015-01" db="EMBL/GenBank/DDBJ databases">
        <title>Evolutionary Origins and Diversification of the Mycorrhizal Mutualists.</title>
        <authorList>
            <consortium name="DOE Joint Genome Institute"/>
            <consortium name="Mycorrhizal Genomics Consortium"/>
            <person name="Kohler A."/>
            <person name="Kuo A."/>
            <person name="Nagy L.G."/>
            <person name="Floudas D."/>
            <person name="Copeland A."/>
            <person name="Barry K.W."/>
            <person name="Cichocki N."/>
            <person name="Veneault-Fourrey C."/>
            <person name="LaButti K."/>
            <person name="Lindquist E.A."/>
            <person name="Lipzen A."/>
            <person name="Lundell T."/>
            <person name="Morin E."/>
            <person name="Murat C."/>
            <person name="Riley R."/>
            <person name="Ohm R."/>
            <person name="Sun H."/>
            <person name="Tunlid A."/>
            <person name="Henrissat B."/>
            <person name="Grigoriev I.V."/>
            <person name="Hibbett D.S."/>
            <person name="Martin F."/>
        </authorList>
    </citation>
    <scope>NUCLEOTIDE SEQUENCE [LARGE SCALE GENOMIC DNA]</scope>
    <source>
        <strain evidence="3">MAFF 305830</strain>
    </source>
</reference>
<reference evidence="2 3" key="1">
    <citation type="submission" date="2014-04" db="EMBL/GenBank/DDBJ databases">
        <authorList>
            <consortium name="DOE Joint Genome Institute"/>
            <person name="Kuo A."/>
            <person name="Zuccaro A."/>
            <person name="Kohler A."/>
            <person name="Nagy L.G."/>
            <person name="Floudas D."/>
            <person name="Copeland A."/>
            <person name="Barry K.W."/>
            <person name="Cichocki N."/>
            <person name="Veneault-Fourrey C."/>
            <person name="LaButti K."/>
            <person name="Lindquist E.A."/>
            <person name="Lipzen A."/>
            <person name="Lundell T."/>
            <person name="Morin E."/>
            <person name="Murat C."/>
            <person name="Sun H."/>
            <person name="Tunlid A."/>
            <person name="Henrissat B."/>
            <person name="Grigoriev I.V."/>
            <person name="Hibbett D.S."/>
            <person name="Martin F."/>
            <person name="Nordberg H.P."/>
            <person name="Cantor M.N."/>
            <person name="Hua S.X."/>
        </authorList>
    </citation>
    <scope>NUCLEOTIDE SEQUENCE [LARGE SCALE GENOMIC DNA]</scope>
    <source>
        <strain evidence="2 3">MAFF 305830</strain>
    </source>
</reference>
<feature type="non-terminal residue" evidence="2">
    <location>
        <position position="1"/>
    </location>
</feature>
<proteinExistence type="predicted"/>
<keyword evidence="3" id="KW-1185">Reference proteome</keyword>
<dbReference type="InterPro" id="IPR057402">
    <property type="entry name" value="AIM3_BBC1_C"/>
</dbReference>
<sequence>PSEPFSGSPPAPVSAEALVDLAHRLGPTIVSSAQHIHEKSKRLVIGDGSSVSFLFMVLSPINGASTSSLGHLVYAQTGNAVQKRLGDIMPGDIIALYEARFKGHKGGLGLNAYSLSCGTKEEPMLGVISEFEVKKNKIKAFSVNQHPNTYPTIDTPSYKLDDLKGGTLKVSNICSIVR</sequence>
<dbReference type="AlphaFoldDB" id="A0A0C2XH62"/>
<dbReference type="HOGENOM" id="CLU_080462_1_0_1"/>
<feature type="domain" description="BBC1/AIM3 cysteine proteinase-fold" evidence="1">
    <location>
        <begin position="8"/>
        <end position="170"/>
    </location>
</feature>
<evidence type="ECO:0000313" key="3">
    <source>
        <dbReference type="Proteomes" id="UP000054097"/>
    </source>
</evidence>
<evidence type="ECO:0000259" key="1">
    <source>
        <dbReference type="Pfam" id="PF25459"/>
    </source>
</evidence>
<organism evidence="2 3">
    <name type="scientific">Serendipita vermifera MAFF 305830</name>
    <dbReference type="NCBI Taxonomy" id="933852"/>
    <lineage>
        <taxon>Eukaryota</taxon>
        <taxon>Fungi</taxon>
        <taxon>Dikarya</taxon>
        <taxon>Basidiomycota</taxon>
        <taxon>Agaricomycotina</taxon>
        <taxon>Agaricomycetes</taxon>
        <taxon>Sebacinales</taxon>
        <taxon>Serendipitaceae</taxon>
        <taxon>Serendipita</taxon>
    </lineage>
</organism>
<name>A0A0C2XH62_SERVB</name>
<dbReference type="OrthoDB" id="207120at2759"/>